<dbReference type="Pfam" id="PF01471">
    <property type="entry name" value="PG_binding_1"/>
    <property type="match status" value="1"/>
</dbReference>
<dbReference type="PRINTS" id="PR00138">
    <property type="entry name" value="MATRIXIN"/>
</dbReference>
<dbReference type="AlphaFoldDB" id="A0A835IYZ0"/>
<evidence type="ECO:0000256" key="2">
    <source>
        <dbReference type="ARBA" id="ARBA00022670"/>
    </source>
</evidence>
<dbReference type="Gene3D" id="3.40.390.10">
    <property type="entry name" value="Collagenase (Catalytic Domain)"/>
    <property type="match status" value="1"/>
</dbReference>
<dbReference type="EMBL" id="JADGMS010000019">
    <property type="protein sequence ID" value="KAF9661532.1"/>
    <property type="molecule type" value="Genomic_DNA"/>
</dbReference>
<keyword evidence="6 11" id="KW-0862">Zinc</keyword>
<evidence type="ECO:0000256" key="9">
    <source>
        <dbReference type="ARBA" id="ARBA00023180"/>
    </source>
</evidence>
<comment type="cofactor">
    <cofactor evidence="12">
        <name>Ca(2+)</name>
        <dbReference type="ChEBI" id="CHEBI:29108"/>
    </cofactor>
    <text evidence="12">Can bind about 5 Ca(2+) ions per subunit.</text>
</comment>
<evidence type="ECO:0000256" key="4">
    <source>
        <dbReference type="ARBA" id="ARBA00022729"/>
    </source>
</evidence>
<keyword evidence="5" id="KW-0378">Hydrolase</keyword>
<evidence type="ECO:0000256" key="12">
    <source>
        <dbReference type="PIRSR" id="PIRSR621190-2"/>
    </source>
</evidence>
<feature type="binding site" evidence="12">
    <location>
        <position position="260"/>
    </location>
    <ligand>
        <name>Ca(2+)</name>
        <dbReference type="ChEBI" id="CHEBI:29108"/>
        <label>3</label>
    </ligand>
</feature>
<accession>A0A835IYZ0</accession>
<feature type="active site" evidence="10">
    <location>
        <position position="283"/>
    </location>
</feature>
<evidence type="ECO:0000256" key="5">
    <source>
        <dbReference type="ARBA" id="ARBA00022801"/>
    </source>
</evidence>
<dbReference type="InterPro" id="IPR033739">
    <property type="entry name" value="M10A_MMP"/>
</dbReference>
<dbReference type="CDD" id="cd04278">
    <property type="entry name" value="ZnMc_MMP"/>
    <property type="match status" value="1"/>
</dbReference>
<dbReference type="Proteomes" id="UP000657918">
    <property type="component" value="Unassembled WGS sequence"/>
</dbReference>
<feature type="binding site" evidence="12">
    <location>
        <position position="241"/>
    </location>
    <ligand>
        <name>Ca(2+)</name>
        <dbReference type="ChEBI" id="CHEBI:29108"/>
        <label>3</label>
    </ligand>
</feature>
<dbReference type="SUPFAM" id="SSF55486">
    <property type="entry name" value="Metalloproteases ('zincins'), catalytic domain"/>
    <property type="match status" value="1"/>
</dbReference>
<keyword evidence="2" id="KW-0645">Protease</keyword>
<dbReference type="GO" id="GO:0030198">
    <property type="term" value="P:extracellular matrix organization"/>
    <property type="evidence" value="ECO:0007669"/>
    <property type="project" value="TreeGrafter"/>
</dbReference>
<dbReference type="GO" id="GO:0030574">
    <property type="term" value="P:collagen catabolic process"/>
    <property type="evidence" value="ECO:0007669"/>
    <property type="project" value="TreeGrafter"/>
</dbReference>
<evidence type="ECO:0000256" key="10">
    <source>
        <dbReference type="PIRSR" id="PIRSR001191-1"/>
    </source>
</evidence>
<feature type="binding site" evidence="12">
    <location>
        <position position="233"/>
    </location>
    <ligand>
        <name>Zn(2+)</name>
        <dbReference type="ChEBI" id="CHEBI:29105"/>
        <label>1</label>
    </ligand>
</feature>
<evidence type="ECO:0000259" key="13">
    <source>
        <dbReference type="SMART" id="SM00235"/>
    </source>
</evidence>
<dbReference type="GO" id="GO:0031012">
    <property type="term" value="C:extracellular matrix"/>
    <property type="evidence" value="ECO:0007669"/>
    <property type="project" value="InterPro"/>
</dbReference>
<gene>
    <name evidence="14" type="ORF">SADUNF_Sadunf19G0078600</name>
</gene>
<dbReference type="PANTHER" id="PTHR10201">
    <property type="entry name" value="MATRIX METALLOPROTEINASE"/>
    <property type="match status" value="1"/>
</dbReference>
<keyword evidence="4" id="KW-0732">Signal</keyword>
<comment type="caution">
    <text evidence="14">The sequence shown here is derived from an EMBL/GenBank/DDBJ whole genome shotgun (WGS) entry which is preliminary data.</text>
</comment>
<dbReference type="GO" id="GO:0006508">
    <property type="term" value="P:proteolysis"/>
    <property type="evidence" value="ECO:0007669"/>
    <property type="project" value="UniProtKB-KW"/>
</dbReference>
<feature type="binding site" description="in inhibited form" evidence="12">
    <location>
        <position position="135"/>
    </location>
    <ligand>
        <name>Zn(2+)</name>
        <dbReference type="ChEBI" id="CHEBI:29105"/>
        <label>2</label>
        <note>catalytic</note>
    </ligand>
</feature>
<dbReference type="InterPro" id="IPR021158">
    <property type="entry name" value="Pept_M10A_Zn_BS"/>
</dbReference>
<evidence type="ECO:0000256" key="1">
    <source>
        <dbReference type="ARBA" id="ARBA00009614"/>
    </source>
</evidence>
<dbReference type="InterPro" id="IPR036365">
    <property type="entry name" value="PGBD-like_sf"/>
</dbReference>
<dbReference type="SMART" id="SM00235">
    <property type="entry name" value="ZnMc"/>
    <property type="match status" value="1"/>
</dbReference>
<evidence type="ECO:0000313" key="14">
    <source>
        <dbReference type="EMBL" id="KAF9661532.1"/>
    </source>
</evidence>
<feature type="binding site" evidence="12">
    <location>
        <position position="223"/>
    </location>
    <ligand>
        <name>Ca(2+)</name>
        <dbReference type="ChEBI" id="CHEBI:29108"/>
        <label>2</label>
    </ligand>
</feature>
<dbReference type="InterPro" id="IPR002477">
    <property type="entry name" value="Peptidoglycan-bd-like"/>
</dbReference>
<dbReference type="InterPro" id="IPR021190">
    <property type="entry name" value="Pept_M10A"/>
</dbReference>
<dbReference type="Pfam" id="PF00413">
    <property type="entry name" value="Peptidase_M10"/>
    <property type="match status" value="1"/>
</dbReference>
<feature type="binding site" evidence="12">
    <location>
        <position position="300"/>
    </location>
    <ligand>
        <name>Zn(2+)</name>
        <dbReference type="ChEBI" id="CHEBI:29105"/>
        <label>2</label>
        <note>catalytic</note>
    </ligand>
</feature>
<dbReference type="PROSITE" id="PS00546">
    <property type="entry name" value="CYSTEINE_SWITCH"/>
    <property type="match status" value="1"/>
</dbReference>
<comment type="cofactor">
    <cofactor evidence="12">
        <name>Zn(2+)</name>
        <dbReference type="ChEBI" id="CHEBI:29105"/>
    </cofactor>
    <text evidence="12">Binds 2 Zn(2+) ions per subunit.</text>
</comment>
<proteinExistence type="inferred from homology"/>
<dbReference type="InterPro" id="IPR024079">
    <property type="entry name" value="MetalloPept_cat_dom_sf"/>
</dbReference>
<evidence type="ECO:0000256" key="6">
    <source>
        <dbReference type="ARBA" id="ARBA00022833"/>
    </source>
</evidence>
<keyword evidence="9" id="KW-0325">Glycoprotein</keyword>
<dbReference type="SUPFAM" id="SSF47090">
    <property type="entry name" value="PGBD-like"/>
    <property type="match status" value="1"/>
</dbReference>
<reference evidence="14 15" key="1">
    <citation type="submission" date="2020-10" db="EMBL/GenBank/DDBJ databases">
        <title>Plant Genome Project.</title>
        <authorList>
            <person name="Zhang R.-G."/>
        </authorList>
    </citation>
    <scope>NUCLEOTIDE SEQUENCE [LARGE SCALE GENOMIC DNA]</scope>
    <source>
        <strain evidence="14">FAFU-HL-1</strain>
        <tissue evidence="14">Leaf</tissue>
    </source>
</reference>
<evidence type="ECO:0000256" key="8">
    <source>
        <dbReference type="ARBA" id="ARBA00023145"/>
    </source>
</evidence>
<feature type="binding site" evidence="11">
    <location>
        <position position="282"/>
    </location>
    <ligand>
        <name>Zn(2+)</name>
        <dbReference type="ChEBI" id="CHEBI:29105"/>
        <label>2</label>
        <note>catalytic</note>
    </ligand>
</feature>
<sequence>MAINQSHSPPLKPLSETKYFMAPKLSHLLLAILVIFSNQTFKGRARTLKPEHQQSFSSFLQKLEGVQKGQAAEGLLDLKKYLKKFGYYPSDATLTSSDFDDHLELALKTYQKYFGLNVTGNLDSSTTQQMMIPRCGVPDIINPPSTEPNSTKSKHKRFHMVAHYDFGSAKWPPSKYALTYTFGQGVQVFDLNTLRSVCADAFQKWAEVTSFTFTEATDGASADIVIAFYSGDHGDGTSFDGPGNILAHAFYPQDGRLHYDADENWSTDPTMYQTDLESVSVHEMGHLLGLRHSNDPEAIMYPSIQYGTKKRDLAQDDIDGINALYPN</sequence>
<dbReference type="InterPro" id="IPR006026">
    <property type="entry name" value="Peptidase_Metallo"/>
</dbReference>
<feature type="binding site" evidence="12">
    <location>
        <position position="263"/>
    </location>
    <ligand>
        <name>Ca(2+)</name>
        <dbReference type="ChEBI" id="CHEBI:29108"/>
        <label>1</label>
    </ligand>
</feature>
<keyword evidence="15" id="KW-1185">Reference proteome</keyword>
<keyword evidence="7" id="KW-0482">Metalloprotease</keyword>
<dbReference type="GO" id="GO:0008270">
    <property type="term" value="F:zinc ion binding"/>
    <property type="evidence" value="ECO:0007669"/>
    <property type="project" value="InterPro"/>
</dbReference>
<feature type="binding site" evidence="12">
    <location>
        <position position="240"/>
    </location>
    <ligand>
        <name>Ca(2+)</name>
        <dbReference type="ChEBI" id="CHEBI:29108"/>
        <label>3</label>
    </ligand>
</feature>
<protein>
    <recommendedName>
        <fullName evidence="13">Peptidase metallopeptidase domain-containing protein</fullName>
    </recommendedName>
</protein>
<dbReference type="PANTHER" id="PTHR10201:SF278">
    <property type="entry name" value="PEPTIDASE METALLOPEPTIDASE DOMAIN-CONTAINING PROTEIN"/>
    <property type="match status" value="1"/>
</dbReference>
<dbReference type="GO" id="GO:0004222">
    <property type="term" value="F:metalloendopeptidase activity"/>
    <property type="evidence" value="ECO:0007669"/>
    <property type="project" value="InterPro"/>
</dbReference>
<feature type="binding site" evidence="11">
    <location>
        <position position="292"/>
    </location>
    <ligand>
        <name>Zn(2+)</name>
        <dbReference type="ChEBI" id="CHEBI:29105"/>
        <label>2</label>
        <note>catalytic</note>
    </ligand>
</feature>
<dbReference type="OrthoDB" id="406838at2759"/>
<feature type="binding site" evidence="12">
    <location>
        <position position="263"/>
    </location>
    <ligand>
        <name>Ca(2+)</name>
        <dbReference type="ChEBI" id="CHEBI:29108"/>
        <label>3</label>
    </ligand>
</feature>
<keyword evidence="12" id="KW-0106">Calcium</keyword>
<evidence type="ECO:0000313" key="15">
    <source>
        <dbReference type="Proteomes" id="UP000657918"/>
    </source>
</evidence>
<dbReference type="FunFam" id="3.40.390.10:FF:000018">
    <property type="entry name" value="Metalloendoproteinase 1"/>
    <property type="match status" value="1"/>
</dbReference>
<feature type="domain" description="Peptidase metallopeptidase" evidence="13">
    <location>
        <begin position="167"/>
        <end position="327"/>
    </location>
</feature>
<evidence type="ECO:0000256" key="11">
    <source>
        <dbReference type="PIRSR" id="PIRSR001191-2"/>
    </source>
</evidence>
<feature type="binding site" evidence="11">
    <location>
        <position position="286"/>
    </location>
    <ligand>
        <name>Zn(2+)</name>
        <dbReference type="ChEBI" id="CHEBI:29105"/>
        <label>2</label>
        <note>catalytic</note>
    </ligand>
</feature>
<name>A0A835IYZ0_9ROSI</name>
<dbReference type="InterPro" id="IPR001818">
    <property type="entry name" value="Pept_M10_metallopeptidase"/>
</dbReference>
<feature type="binding site" evidence="12">
    <location>
        <position position="258"/>
    </location>
    <ligand>
        <name>Zn(2+)</name>
        <dbReference type="ChEBI" id="CHEBI:29105"/>
        <label>1</label>
    </ligand>
</feature>
<dbReference type="PIRSF" id="PIRSF001191">
    <property type="entry name" value="Peptidase_M10A_matrix"/>
    <property type="match status" value="1"/>
</dbReference>
<keyword evidence="8" id="KW-0865">Zymogen</keyword>
<keyword evidence="3 11" id="KW-0479">Metal-binding</keyword>
<comment type="similarity">
    <text evidence="1">Belongs to the peptidase M10A family. Matrix metalloproteinases (MMPs) subfamily.</text>
</comment>
<feature type="binding site" evidence="12">
    <location>
        <position position="235"/>
    </location>
    <ligand>
        <name>Zn(2+)</name>
        <dbReference type="ChEBI" id="CHEBI:29105"/>
        <label>1</label>
    </ligand>
</feature>
<organism evidence="14 15">
    <name type="scientific">Salix dunnii</name>
    <dbReference type="NCBI Taxonomy" id="1413687"/>
    <lineage>
        <taxon>Eukaryota</taxon>
        <taxon>Viridiplantae</taxon>
        <taxon>Streptophyta</taxon>
        <taxon>Embryophyta</taxon>
        <taxon>Tracheophyta</taxon>
        <taxon>Spermatophyta</taxon>
        <taxon>Magnoliopsida</taxon>
        <taxon>eudicotyledons</taxon>
        <taxon>Gunneridae</taxon>
        <taxon>Pentapetalae</taxon>
        <taxon>rosids</taxon>
        <taxon>fabids</taxon>
        <taxon>Malpighiales</taxon>
        <taxon>Salicaceae</taxon>
        <taxon>Saliceae</taxon>
        <taxon>Salix</taxon>
    </lineage>
</organism>
<feature type="binding site" evidence="12">
    <location>
        <position position="248"/>
    </location>
    <ligand>
        <name>Zn(2+)</name>
        <dbReference type="ChEBI" id="CHEBI:29105"/>
        <label>1</label>
    </ligand>
</feature>
<evidence type="ECO:0000256" key="3">
    <source>
        <dbReference type="ARBA" id="ARBA00022723"/>
    </source>
</evidence>
<evidence type="ECO:0000256" key="7">
    <source>
        <dbReference type="ARBA" id="ARBA00023049"/>
    </source>
</evidence>